<keyword evidence="4" id="KW-0732">Signal</keyword>
<sequence length="896" mass="102775">MKLVFSSNFPFVILGLCIRIHVLGGANTGTASLQETSKYQDKIPCTLTFRRLEVKADCQRQSLDYVSNVWFPKNITILLLNENLLTTLENTTFVGLSKLRILDISRNLISKIDIFAFVDLVSLEYLNLEWNRLNIYSHPEIDLCPLVNLTELRIKQQWLEGKIQSQRHASSNASKPTGYPKLLGCLTNLRILNLDTRGDTLYFDYFFSNLTKLTYLGIQGGVNQVTNSSFENVKTVKSLYWSACDVAKFDDMAFGAFEHLETLFLDHVAVGFHRALQLLKPLVNTNMTSIVLYEVIINYYDKSLGITTGDGLLTKNDTIYLTSICVKQVIIYRNNIFVIETGALSSEVWDRCLKFLDLSETSLLSKREILRDVFMMRSIEFVILTGDWLEKHYYSSFVDNIASDKEYGSLLLSHLKDKQGYLIKSQYNKKHPQKFNVKERADVLYNWIVKNIFLDDSSIITLRISESIKYIDLNWYFNSVNFKRNIHFMNASKVQYIDFSFNNGYNFIGNISGFTGVRTLILSGNNLNVLSTIFFDGFSSLELLELSQCNFDSTFITMHSQRLFQSLVNLTSLDLSNNLLSFLPRKIFLTNTKLRWLNLEGNRFISVPFDLRITPEMEWLSLRTNSIVSLDKGTMMALDAQTRILGKLYLFLDGNVLSCACPSLVFLKWLMNTSVTLDKNGNFTCLDRNYLVSYVFKFKDIGDFWRQCVGEDFFYAALVIYGVFTIVLLVALIYARKWRVVMSGVYHLLYGFKLHTSRDYSMIFIICPDPNISHLLKRSLSRCIRGLPVHIHGADDVAGENVLMSICNNVASSWRIICVVSDQFFQVEFLSFAISTALIAHSPANPGQLIYLVQESLYDQVPQEWLAAVEEENIMVVPSWNLSYNLIQTLKMRIRG</sequence>
<reference evidence="5" key="1">
    <citation type="submission" date="2020-05" db="UniProtKB">
        <authorList>
            <consortium name="EnsemblMetazoa"/>
        </authorList>
    </citation>
    <scope>IDENTIFICATION</scope>
    <source>
        <strain evidence="5">BB02</strain>
    </source>
</reference>
<dbReference type="InterPro" id="IPR032675">
    <property type="entry name" value="LRR_dom_sf"/>
</dbReference>
<feature type="chain" id="PRO_5012497048" description="TIR domain-containing protein" evidence="4">
    <location>
        <begin position="26"/>
        <end position="896"/>
    </location>
</feature>
<evidence type="ECO:0000256" key="3">
    <source>
        <dbReference type="SAM" id="Phobius"/>
    </source>
</evidence>
<dbReference type="VEuPathDB" id="VectorBase:BGLAX_036244"/>
<dbReference type="InterPro" id="IPR003591">
    <property type="entry name" value="Leu-rich_rpt_typical-subtyp"/>
</dbReference>
<evidence type="ECO:0008006" key="7">
    <source>
        <dbReference type="Google" id="ProtNLM"/>
    </source>
</evidence>
<evidence type="ECO:0000256" key="1">
    <source>
        <dbReference type="ARBA" id="ARBA00022614"/>
    </source>
</evidence>
<dbReference type="KEGG" id="bgt:106071273"/>
<proteinExistence type="predicted"/>
<dbReference type="SMR" id="A0A2C9L976"/>
<organism evidence="5 6">
    <name type="scientific">Biomphalaria glabrata</name>
    <name type="common">Bloodfluke planorb</name>
    <name type="synonym">Freshwater snail</name>
    <dbReference type="NCBI Taxonomy" id="6526"/>
    <lineage>
        <taxon>Eukaryota</taxon>
        <taxon>Metazoa</taxon>
        <taxon>Spiralia</taxon>
        <taxon>Lophotrochozoa</taxon>
        <taxon>Mollusca</taxon>
        <taxon>Gastropoda</taxon>
        <taxon>Heterobranchia</taxon>
        <taxon>Euthyneura</taxon>
        <taxon>Panpulmonata</taxon>
        <taxon>Hygrophila</taxon>
        <taxon>Lymnaeoidea</taxon>
        <taxon>Planorbidae</taxon>
        <taxon>Biomphalaria</taxon>
    </lineage>
</organism>
<evidence type="ECO:0000256" key="4">
    <source>
        <dbReference type="SAM" id="SignalP"/>
    </source>
</evidence>
<evidence type="ECO:0000313" key="6">
    <source>
        <dbReference type="Proteomes" id="UP000076420"/>
    </source>
</evidence>
<keyword evidence="3" id="KW-0472">Membrane</keyword>
<feature type="transmembrane region" description="Helical" evidence="3">
    <location>
        <begin position="713"/>
        <end position="735"/>
    </location>
</feature>
<dbReference type="SMART" id="SM00369">
    <property type="entry name" value="LRR_TYP"/>
    <property type="match status" value="5"/>
</dbReference>
<evidence type="ECO:0000313" key="5">
    <source>
        <dbReference type="EnsemblMetazoa" id="BGLB028538-PA"/>
    </source>
</evidence>
<dbReference type="Pfam" id="PF13855">
    <property type="entry name" value="LRR_8"/>
    <property type="match status" value="2"/>
</dbReference>
<keyword evidence="3" id="KW-1133">Transmembrane helix</keyword>
<dbReference type="AlphaFoldDB" id="A0A2C9L976"/>
<name>A0A2C9L976_BIOGL</name>
<gene>
    <name evidence="5" type="primary">106071273</name>
</gene>
<dbReference type="PANTHER" id="PTHR24366">
    <property type="entry name" value="IG(IMMUNOGLOBULIN) AND LRR(LEUCINE RICH REPEAT) DOMAINS"/>
    <property type="match status" value="1"/>
</dbReference>
<accession>A0A2C9L976</accession>
<dbReference type="InterPro" id="IPR001611">
    <property type="entry name" value="Leu-rich_rpt"/>
</dbReference>
<keyword evidence="2" id="KW-0677">Repeat</keyword>
<feature type="signal peptide" evidence="4">
    <location>
        <begin position="1"/>
        <end position="25"/>
    </location>
</feature>
<evidence type="ECO:0000256" key="2">
    <source>
        <dbReference type="ARBA" id="ARBA00022737"/>
    </source>
</evidence>
<dbReference type="VEuPathDB" id="VectorBase:BGLB028538"/>
<dbReference type="InterPro" id="IPR035897">
    <property type="entry name" value="Toll_tir_struct_dom_sf"/>
</dbReference>
<keyword evidence="1" id="KW-0433">Leucine-rich repeat</keyword>
<dbReference type="EnsemblMetazoa" id="BGLB028538-RA">
    <property type="protein sequence ID" value="BGLB028538-PA"/>
    <property type="gene ID" value="BGLB028538"/>
</dbReference>
<dbReference type="PROSITE" id="PS51450">
    <property type="entry name" value="LRR"/>
    <property type="match status" value="2"/>
</dbReference>
<dbReference type="Proteomes" id="UP000076420">
    <property type="component" value="Unassembled WGS sequence"/>
</dbReference>
<dbReference type="Gene3D" id="3.80.10.10">
    <property type="entry name" value="Ribonuclease Inhibitor"/>
    <property type="match status" value="3"/>
</dbReference>
<keyword evidence="3" id="KW-0812">Transmembrane</keyword>
<dbReference type="Pfam" id="PF13306">
    <property type="entry name" value="LRR_5"/>
    <property type="match status" value="1"/>
</dbReference>
<protein>
    <recommendedName>
        <fullName evidence="7">TIR domain-containing protein</fullName>
    </recommendedName>
</protein>
<dbReference type="Gene3D" id="3.40.50.10140">
    <property type="entry name" value="Toll/interleukin-1 receptor homology (TIR) domain"/>
    <property type="match status" value="1"/>
</dbReference>
<dbReference type="OrthoDB" id="6105302at2759"/>
<dbReference type="InterPro" id="IPR026906">
    <property type="entry name" value="LRR_5"/>
</dbReference>
<dbReference type="PANTHER" id="PTHR24366:SF170">
    <property type="entry name" value="RE50361P"/>
    <property type="match status" value="1"/>
</dbReference>
<dbReference type="SUPFAM" id="SSF52200">
    <property type="entry name" value="Toll/Interleukin receptor TIR domain"/>
    <property type="match status" value="1"/>
</dbReference>
<dbReference type="SUPFAM" id="SSF52058">
    <property type="entry name" value="L domain-like"/>
    <property type="match status" value="2"/>
</dbReference>